<dbReference type="AlphaFoldDB" id="A0A1L7I524"/>
<dbReference type="InterPro" id="IPR014824">
    <property type="entry name" value="Nfu/NifU_N"/>
</dbReference>
<organism evidence="2 3">
    <name type="scientific">Christiangramia flava JLT2011</name>
    <dbReference type="NCBI Taxonomy" id="1229726"/>
    <lineage>
        <taxon>Bacteria</taxon>
        <taxon>Pseudomonadati</taxon>
        <taxon>Bacteroidota</taxon>
        <taxon>Flavobacteriia</taxon>
        <taxon>Flavobacteriales</taxon>
        <taxon>Flavobacteriaceae</taxon>
        <taxon>Christiangramia</taxon>
    </lineage>
</organism>
<dbReference type="STRING" id="1229726.GRFL_1993"/>
<dbReference type="GO" id="GO:0051536">
    <property type="term" value="F:iron-sulfur cluster binding"/>
    <property type="evidence" value="ECO:0007669"/>
    <property type="project" value="InterPro"/>
</dbReference>
<dbReference type="Pfam" id="PF08712">
    <property type="entry name" value="Nfu_N"/>
    <property type="match status" value="2"/>
</dbReference>
<dbReference type="GO" id="GO:0016226">
    <property type="term" value="P:iron-sulfur cluster assembly"/>
    <property type="evidence" value="ECO:0007669"/>
    <property type="project" value="InterPro"/>
</dbReference>
<proteinExistence type="inferred from homology"/>
<comment type="similarity">
    <text evidence="1">Belongs to the NifU family.</text>
</comment>
<sequence>MEEYSIKIVPTATPGIVKFEANKFLTQHESFEFKNIDEAQASPLAQQLFYLPFVKTVYIAQNFVAIEKYNIVEWPDVQNEVAEQISNYLNKGGEVIKQVEQKTGNIPVTVYAESTPNPGVMKFVANKKLVINAAEFKNIDEAQTSPLAVKLFHFPFVKEIFIDQNYISIQKYDMADWNDITMELREFIRNYIQEGNEVITAETDNASKEEAVAKQAEEQANSFDNLDATSKEIVAILDEYIKPAVASDGGNILFDSYNAESKTVKVILQGACSGCPSSTMTLKNGIETMLRDMLANRVERVEAING</sequence>
<dbReference type="PANTHER" id="PTHR11178">
    <property type="entry name" value="IRON-SULFUR CLUSTER SCAFFOLD PROTEIN NFU-RELATED"/>
    <property type="match status" value="1"/>
</dbReference>
<dbReference type="EMBL" id="CP016359">
    <property type="protein sequence ID" value="APU68717.1"/>
    <property type="molecule type" value="Genomic_DNA"/>
</dbReference>
<dbReference type="Gene3D" id="3.30.300.130">
    <property type="entry name" value="Fe-S cluster assembly (FSCA)"/>
    <property type="match status" value="1"/>
</dbReference>
<dbReference type="Pfam" id="PF01106">
    <property type="entry name" value="NifU"/>
    <property type="match status" value="1"/>
</dbReference>
<dbReference type="InterPro" id="IPR034904">
    <property type="entry name" value="FSCA_dom_sf"/>
</dbReference>
<reference evidence="2 3" key="1">
    <citation type="submission" date="2016-07" db="EMBL/GenBank/DDBJ databases">
        <title>Multi-omics approach to identify versatile polysaccharide utilization systems of a marine flavobacterium Gramella flava.</title>
        <authorList>
            <person name="Tang K."/>
        </authorList>
    </citation>
    <scope>NUCLEOTIDE SEQUENCE [LARGE SCALE GENOMIC DNA]</scope>
    <source>
        <strain evidence="2 3">JLT2011</strain>
    </source>
</reference>
<dbReference type="InterPro" id="IPR001075">
    <property type="entry name" value="NIF_FeS_clus_asmbl_NifU_C"/>
</dbReference>
<dbReference type="RefSeq" id="WP_083644454.1">
    <property type="nucleotide sequence ID" value="NZ_AMRU01000006.1"/>
</dbReference>
<protein>
    <submittedName>
        <fullName evidence="2">NifU-like domain</fullName>
    </submittedName>
</protein>
<dbReference type="Gene3D" id="3.30.1370.70">
    <property type="entry name" value="Scaffold protein Nfu/NifU, N-terminal domain"/>
    <property type="match status" value="2"/>
</dbReference>
<dbReference type="PANTHER" id="PTHR11178:SF1">
    <property type="entry name" value="NFU1 IRON-SULFUR CLUSTER SCAFFOLD HOMOLOG, MITOCHONDRIAL"/>
    <property type="match status" value="1"/>
</dbReference>
<name>A0A1L7I524_9FLAO</name>
<dbReference type="InterPro" id="IPR036498">
    <property type="entry name" value="Nfu/NifU_N_sf"/>
</dbReference>
<dbReference type="KEGG" id="gfl:GRFL_1993"/>
<evidence type="ECO:0000313" key="2">
    <source>
        <dbReference type="EMBL" id="APU68717.1"/>
    </source>
</evidence>
<evidence type="ECO:0000313" key="3">
    <source>
        <dbReference type="Proteomes" id="UP000186230"/>
    </source>
</evidence>
<evidence type="ECO:0000256" key="1">
    <source>
        <dbReference type="ARBA" id="ARBA00006420"/>
    </source>
</evidence>
<dbReference type="SMART" id="SM00932">
    <property type="entry name" value="Nfu_N"/>
    <property type="match status" value="2"/>
</dbReference>
<keyword evidence="3" id="KW-1185">Reference proteome</keyword>
<dbReference type="GO" id="GO:0005506">
    <property type="term" value="F:iron ion binding"/>
    <property type="evidence" value="ECO:0007669"/>
    <property type="project" value="InterPro"/>
</dbReference>
<dbReference type="SUPFAM" id="SSF117916">
    <property type="entry name" value="Fe-S cluster assembly (FSCA) domain-like"/>
    <property type="match status" value="1"/>
</dbReference>
<dbReference type="Proteomes" id="UP000186230">
    <property type="component" value="Chromosome"/>
</dbReference>
<dbReference type="SUPFAM" id="SSF110836">
    <property type="entry name" value="Hypothetical protein SAV1430"/>
    <property type="match status" value="2"/>
</dbReference>
<accession>A0A1L7I524</accession>
<dbReference type="OrthoDB" id="9796965at2"/>
<gene>
    <name evidence="2" type="ORF">GRFL_1993</name>
</gene>